<dbReference type="Proteomes" id="UP000464495">
    <property type="component" value="Chromosome"/>
</dbReference>
<evidence type="ECO:0000256" key="1">
    <source>
        <dbReference type="ARBA" id="ARBA00023002"/>
    </source>
</evidence>
<dbReference type="KEGG" id="amaq:GO499_03380"/>
<dbReference type="Pfam" id="PF14833">
    <property type="entry name" value="NAD_binding_11"/>
    <property type="match status" value="1"/>
</dbReference>
<dbReference type="Pfam" id="PF03446">
    <property type="entry name" value="NAD_binding_2"/>
    <property type="match status" value="1"/>
</dbReference>
<evidence type="ECO:0000259" key="4">
    <source>
        <dbReference type="Pfam" id="PF03446"/>
    </source>
</evidence>
<dbReference type="SUPFAM" id="SSF51735">
    <property type="entry name" value="NAD(P)-binding Rossmann-fold domains"/>
    <property type="match status" value="1"/>
</dbReference>
<dbReference type="GO" id="GO:0016491">
    <property type="term" value="F:oxidoreductase activity"/>
    <property type="evidence" value="ECO:0007669"/>
    <property type="project" value="UniProtKB-KW"/>
</dbReference>
<evidence type="ECO:0000256" key="3">
    <source>
        <dbReference type="PIRSR" id="PIRSR000103-1"/>
    </source>
</evidence>
<sequence>MEHIGVIGLGRMGSAIARRMQAKGHAVKGWTRSGKPVDGVESAESLQSLANTADTLILSLFDDAAVASVLDRLLLLDLAAKQIIDTSTVVPEILKSRATAFAGMGASVVDAPISGGPELVMAGKCGVFIGGDLKSATRAEAVLGSISDRIFHVGPLGAGLVMKVVNNGMIQTYFNGLAELMPLAREAGLPLETALRILSGGPAGMPMVADRIPKVLGEDTAVGFTNSAVFKDNDVFRRVVQSFGLASGSLSAFGAREPELRAAGLAEEDPAALIRWAYEHGGGEA</sequence>
<dbReference type="InterPro" id="IPR013328">
    <property type="entry name" value="6PGD_dom2"/>
</dbReference>
<dbReference type="GO" id="GO:0050661">
    <property type="term" value="F:NADP binding"/>
    <property type="evidence" value="ECO:0007669"/>
    <property type="project" value="InterPro"/>
</dbReference>
<keyword evidence="1" id="KW-0560">Oxidoreductase</keyword>
<evidence type="ECO:0000313" key="7">
    <source>
        <dbReference type="Proteomes" id="UP000464495"/>
    </source>
</evidence>
<reference evidence="6 7" key="1">
    <citation type="submission" date="2019-12" db="EMBL/GenBank/DDBJ databases">
        <title>Complete genome sequence of Algicella marina strain 9Alg 56(T) isolated from the red alga Tichocarpus crinitus.</title>
        <authorList>
            <person name="Kim S.-G."/>
            <person name="Nedashkovskaya O.I."/>
        </authorList>
    </citation>
    <scope>NUCLEOTIDE SEQUENCE [LARGE SCALE GENOMIC DNA]</scope>
    <source>
        <strain evidence="6 7">9Alg 56</strain>
    </source>
</reference>
<evidence type="ECO:0000313" key="6">
    <source>
        <dbReference type="EMBL" id="QHQ34300.1"/>
    </source>
</evidence>
<dbReference type="InterPro" id="IPR029154">
    <property type="entry name" value="HIBADH-like_NADP-bd"/>
</dbReference>
<accession>A0A6P1SXB0</accession>
<dbReference type="InterPro" id="IPR036291">
    <property type="entry name" value="NAD(P)-bd_dom_sf"/>
</dbReference>
<dbReference type="Gene3D" id="1.10.1040.10">
    <property type="entry name" value="N-(1-d-carboxylethyl)-l-norvaline Dehydrogenase, domain 2"/>
    <property type="match status" value="1"/>
</dbReference>
<dbReference type="EMBL" id="CP046620">
    <property type="protein sequence ID" value="QHQ34300.1"/>
    <property type="molecule type" value="Genomic_DNA"/>
</dbReference>
<evidence type="ECO:0000259" key="5">
    <source>
        <dbReference type="Pfam" id="PF14833"/>
    </source>
</evidence>
<protein>
    <submittedName>
        <fullName evidence="6">NAD-binding protein</fullName>
    </submittedName>
</protein>
<feature type="active site" evidence="3">
    <location>
        <position position="163"/>
    </location>
</feature>
<dbReference type="InterPro" id="IPR006115">
    <property type="entry name" value="6PGDH_NADP-bd"/>
</dbReference>
<evidence type="ECO:0000256" key="2">
    <source>
        <dbReference type="ARBA" id="ARBA00023027"/>
    </source>
</evidence>
<dbReference type="GO" id="GO:0051287">
    <property type="term" value="F:NAD binding"/>
    <property type="evidence" value="ECO:0007669"/>
    <property type="project" value="InterPro"/>
</dbReference>
<name>A0A6P1SXB0_9RHOB</name>
<organism evidence="6 7">
    <name type="scientific">Algicella marina</name>
    <dbReference type="NCBI Taxonomy" id="2683284"/>
    <lineage>
        <taxon>Bacteria</taxon>
        <taxon>Pseudomonadati</taxon>
        <taxon>Pseudomonadota</taxon>
        <taxon>Alphaproteobacteria</taxon>
        <taxon>Rhodobacterales</taxon>
        <taxon>Paracoccaceae</taxon>
        <taxon>Algicella</taxon>
    </lineage>
</organism>
<dbReference type="PANTHER" id="PTHR43060">
    <property type="entry name" value="3-HYDROXYISOBUTYRATE DEHYDROGENASE-LIKE 1, MITOCHONDRIAL-RELATED"/>
    <property type="match status" value="1"/>
</dbReference>
<feature type="domain" description="3-hydroxyisobutyrate dehydrogenase-like NAD-binding" evidence="5">
    <location>
        <begin position="157"/>
        <end position="276"/>
    </location>
</feature>
<proteinExistence type="predicted"/>
<dbReference type="InterPro" id="IPR015815">
    <property type="entry name" value="HIBADH-related"/>
</dbReference>
<gene>
    <name evidence="6" type="ORF">GO499_03380</name>
</gene>
<dbReference type="Gene3D" id="3.40.50.720">
    <property type="entry name" value="NAD(P)-binding Rossmann-like Domain"/>
    <property type="match status" value="1"/>
</dbReference>
<dbReference type="SUPFAM" id="SSF48179">
    <property type="entry name" value="6-phosphogluconate dehydrogenase C-terminal domain-like"/>
    <property type="match status" value="1"/>
</dbReference>
<dbReference type="PIRSF" id="PIRSF000103">
    <property type="entry name" value="HIBADH"/>
    <property type="match status" value="1"/>
</dbReference>
<dbReference type="RefSeq" id="WP_161860871.1">
    <property type="nucleotide sequence ID" value="NZ_CP046620.1"/>
</dbReference>
<keyword evidence="7" id="KW-1185">Reference proteome</keyword>
<dbReference type="InterPro" id="IPR008927">
    <property type="entry name" value="6-PGluconate_DH-like_C_sf"/>
</dbReference>
<dbReference type="PANTHER" id="PTHR43060:SF15">
    <property type="entry name" value="3-HYDROXYISOBUTYRATE DEHYDROGENASE-LIKE 1, MITOCHONDRIAL-RELATED"/>
    <property type="match status" value="1"/>
</dbReference>
<feature type="domain" description="6-phosphogluconate dehydrogenase NADP-binding" evidence="4">
    <location>
        <begin position="4"/>
        <end position="154"/>
    </location>
</feature>
<keyword evidence="2" id="KW-0520">NAD</keyword>
<dbReference type="AlphaFoldDB" id="A0A6P1SXB0"/>